<protein>
    <submittedName>
        <fullName evidence="1">Uncharacterized protein</fullName>
    </submittedName>
</protein>
<dbReference type="RefSeq" id="WP_176009276.1">
    <property type="nucleotide sequence ID" value="NZ_CP041372.2"/>
</dbReference>
<organism evidence="1 2">
    <name type="scientific">Paenalkalicoccus suaedae</name>
    <dbReference type="NCBI Taxonomy" id="2592382"/>
    <lineage>
        <taxon>Bacteria</taxon>
        <taxon>Bacillati</taxon>
        <taxon>Bacillota</taxon>
        <taxon>Bacilli</taxon>
        <taxon>Bacillales</taxon>
        <taxon>Bacillaceae</taxon>
        <taxon>Paenalkalicoccus</taxon>
    </lineage>
</organism>
<evidence type="ECO:0000313" key="2">
    <source>
        <dbReference type="Proteomes" id="UP000318138"/>
    </source>
</evidence>
<name>A0A859FED9_9BACI</name>
<sequence>MNLKWYLFEHSYLTGINVDPINCTLTLHIDAKITYEHPNANRIRDEESFENITMVFKNMQYLRMINSLNLLTNPNEDLGNIEQLHLVKTDLTKNGLSVFESNNERILSFNLSESDPITMISTSSSLSFLNFVSELITFEIGYEEYYLSLAERRD</sequence>
<dbReference type="AlphaFoldDB" id="A0A859FED9"/>
<proteinExistence type="predicted"/>
<evidence type="ECO:0000313" key="1">
    <source>
        <dbReference type="EMBL" id="QKS71240.1"/>
    </source>
</evidence>
<gene>
    <name evidence="1" type="ORF">FLK61_31510</name>
</gene>
<dbReference type="Proteomes" id="UP000318138">
    <property type="component" value="Chromosome"/>
</dbReference>
<dbReference type="KEGG" id="psua:FLK61_31510"/>
<keyword evidence="2" id="KW-1185">Reference proteome</keyword>
<dbReference type="EMBL" id="CP041372">
    <property type="protein sequence ID" value="QKS71240.1"/>
    <property type="molecule type" value="Genomic_DNA"/>
</dbReference>
<reference evidence="2" key="1">
    <citation type="submission" date="2019-07" db="EMBL/GenBank/DDBJ databases">
        <title>Bacillus alkalisoli sp. nov. isolated from saline soil.</title>
        <authorList>
            <person name="Sun J.-Q."/>
            <person name="Xu L."/>
        </authorList>
    </citation>
    <scope>NUCLEOTIDE SEQUENCE [LARGE SCALE GENOMIC DNA]</scope>
    <source>
        <strain evidence="2">M4U3P1</strain>
    </source>
</reference>
<accession>A0A859FED9</accession>